<dbReference type="RefSeq" id="WP_070791115.1">
    <property type="nucleotide sequence ID" value="NZ_MKIR01000001.1"/>
</dbReference>
<evidence type="ECO:0000313" key="3">
    <source>
        <dbReference type="Proteomes" id="UP000178622"/>
    </source>
</evidence>
<gene>
    <name evidence="2" type="ORF">BG261_00410</name>
</gene>
<dbReference type="SUPFAM" id="SSF55729">
    <property type="entry name" value="Acyl-CoA N-acyltransferases (Nat)"/>
    <property type="match status" value="1"/>
</dbReference>
<dbReference type="InterPro" id="IPR016181">
    <property type="entry name" value="Acyl_CoA_acyltransferase"/>
</dbReference>
<keyword evidence="3" id="KW-1185">Reference proteome</keyword>
<accession>A0A1E8GRY6</accession>
<dbReference type="PROSITE" id="PS51186">
    <property type="entry name" value="GNAT"/>
    <property type="match status" value="1"/>
</dbReference>
<evidence type="ECO:0000259" key="1">
    <source>
        <dbReference type="PROSITE" id="PS51186"/>
    </source>
</evidence>
<dbReference type="Proteomes" id="UP000178622">
    <property type="component" value="Unassembled WGS sequence"/>
</dbReference>
<sequence length="157" mass="18229">MKLTNVEINQLSQKNAEVIADTWKYEEPYSFYNMTEDPEDYEQLISSEGRGQNYYQILSDNELIGYFCLFESGDELEIGLGLKPNLTGKGIGDQFFQIILDYINQNFKIKQINLAVAEFNKRAHKLYLNHGFKDIELYNQATNGGVYPFIKMSKRIN</sequence>
<dbReference type="PANTHER" id="PTHR43415:SF3">
    <property type="entry name" value="GNAT-FAMILY ACETYLTRANSFERASE"/>
    <property type="match status" value="1"/>
</dbReference>
<comment type="caution">
    <text evidence="2">The sequence shown here is derived from an EMBL/GenBank/DDBJ whole genome shotgun (WGS) entry which is preliminary data.</text>
</comment>
<protein>
    <submittedName>
        <fullName evidence="2">GNAT family N-acetyltransferase</fullName>
    </submittedName>
</protein>
<dbReference type="STRING" id="1859473.BG261_00410"/>
<feature type="domain" description="N-acetyltransferase" evidence="1">
    <location>
        <begin position="6"/>
        <end position="157"/>
    </location>
</feature>
<organism evidence="2 3">
    <name type="scientific">Floricoccus tropicus</name>
    <dbReference type="NCBI Taxonomy" id="1859473"/>
    <lineage>
        <taxon>Bacteria</taxon>
        <taxon>Bacillati</taxon>
        <taxon>Bacillota</taxon>
        <taxon>Bacilli</taxon>
        <taxon>Lactobacillales</taxon>
        <taxon>Streptococcaceae</taxon>
        <taxon>Floricoccus</taxon>
    </lineage>
</organism>
<proteinExistence type="predicted"/>
<dbReference type="Pfam" id="PF00583">
    <property type="entry name" value="Acetyltransf_1"/>
    <property type="match status" value="1"/>
</dbReference>
<dbReference type="PANTHER" id="PTHR43415">
    <property type="entry name" value="SPERMIDINE N(1)-ACETYLTRANSFERASE"/>
    <property type="match status" value="1"/>
</dbReference>
<dbReference type="InterPro" id="IPR000182">
    <property type="entry name" value="GNAT_dom"/>
</dbReference>
<evidence type="ECO:0000313" key="2">
    <source>
        <dbReference type="EMBL" id="OFI50383.1"/>
    </source>
</evidence>
<dbReference type="GO" id="GO:0016747">
    <property type="term" value="F:acyltransferase activity, transferring groups other than amino-acyl groups"/>
    <property type="evidence" value="ECO:0007669"/>
    <property type="project" value="InterPro"/>
</dbReference>
<dbReference type="AlphaFoldDB" id="A0A1E8GRY6"/>
<dbReference type="OrthoDB" id="423921at2"/>
<keyword evidence="2" id="KW-0808">Transferase</keyword>
<dbReference type="EMBL" id="MKIR01000001">
    <property type="protein sequence ID" value="OFI50383.1"/>
    <property type="molecule type" value="Genomic_DNA"/>
</dbReference>
<dbReference type="Gene3D" id="3.40.630.30">
    <property type="match status" value="1"/>
</dbReference>
<name>A0A1E8GRY6_9LACT</name>
<reference evidence="3" key="1">
    <citation type="submission" date="2016-09" db="EMBL/GenBank/DDBJ databases">
        <title>Draft genome sequence of a novel species of the family Streptococcaceae isolated from flowers.</title>
        <authorList>
            <person name="Chuah L.-O."/>
            <person name="Yap K.-P."/>
            <person name="Thong K.L."/>
            <person name="Liong M.T."/>
            <person name="Ahmad R."/>
            <person name="Rusul G."/>
        </authorList>
    </citation>
    <scope>NUCLEOTIDE SEQUENCE [LARGE SCALE GENOMIC DNA]</scope>
    <source>
        <strain evidence="3">DF1</strain>
    </source>
</reference>